<feature type="transmembrane region" description="Helical" evidence="7">
    <location>
        <begin position="2271"/>
        <end position="2290"/>
    </location>
</feature>
<dbReference type="PANTHER" id="PTHR31086">
    <property type="entry name" value="ALUMINUM-ACTIVATED MALATE TRANSPORTER 10"/>
    <property type="match status" value="1"/>
</dbReference>
<feature type="compositionally biased region" description="Low complexity" evidence="6">
    <location>
        <begin position="1363"/>
        <end position="1382"/>
    </location>
</feature>
<dbReference type="EMBL" id="AGSI01000020">
    <property type="protein sequence ID" value="EIE19215.1"/>
    <property type="molecule type" value="Genomic_DNA"/>
</dbReference>
<dbReference type="OrthoDB" id="514393at2759"/>
<feature type="transmembrane region" description="Helical" evidence="7">
    <location>
        <begin position="12"/>
        <end position="34"/>
    </location>
</feature>
<keyword evidence="5" id="KW-0175">Coiled coil</keyword>
<feature type="transmembrane region" description="Helical" evidence="7">
    <location>
        <begin position="718"/>
        <end position="739"/>
    </location>
</feature>
<feature type="region of interest" description="Disordered" evidence="6">
    <location>
        <begin position="1877"/>
        <end position="1945"/>
    </location>
</feature>
<gene>
    <name evidence="9" type="ORF">COCSUDRAFT_59699</name>
</gene>
<feature type="compositionally biased region" description="Low complexity" evidence="6">
    <location>
        <begin position="1931"/>
        <end position="1943"/>
    </location>
</feature>
<feature type="compositionally biased region" description="Low complexity" evidence="6">
    <location>
        <begin position="602"/>
        <end position="613"/>
    </location>
</feature>
<feature type="region of interest" description="Disordered" evidence="6">
    <location>
        <begin position="1795"/>
        <end position="1822"/>
    </location>
</feature>
<feature type="compositionally biased region" description="Low complexity" evidence="6">
    <location>
        <begin position="478"/>
        <end position="503"/>
    </location>
</feature>
<keyword evidence="4 7" id="KW-0472">Membrane</keyword>
<feature type="domain" description="Integral membrane bound transporter" evidence="8">
    <location>
        <begin position="2243"/>
        <end position="2369"/>
    </location>
</feature>
<feature type="compositionally biased region" description="Basic and acidic residues" evidence="6">
    <location>
        <begin position="1901"/>
        <end position="1924"/>
    </location>
</feature>
<feature type="domain" description="Integral membrane bound transporter" evidence="8">
    <location>
        <begin position="746"/>
        <end position="871"/>
    </location>
</feature>
<dbReference type="InterPro" id="IPR049453">
    <property type="entry name" value="Memb_transporter_dom"/>
</dbReference>
<feature type="compositionally biased region" description="Polar residues" evidence="6">
    <location>
        <begin position="395"/>
        <end position="414"/>
    </location>
</feature>
<keyword evidence="3 7" id="KW-1133">Transmembrane helix</keyword>
<comment type="caution">
    <text evidence="9">The sequence shown here is derived from an EMBL/GenBank/DDBJ whole genome shotgun (WGS) entry which is preliminary data.</text>
</comment>
<feature type="transmembrane region" description="Helical" evidence="7">
    <location>
        <begin position="198"/>
        <end position="220"/>
    </location>
</feature>
<feature type="transmembrane region" description="Helical" evidence="7">
    <location>
        <begin position="2352"/>
        <end position="2369"/>
    </location>
</feature>
<dbReference type="RefSeq" id="XP_005643759.1">
    <property type="nucleotide sequence ID" value="XM_005643702.1"/>
</dbReference>
<feature type="compositionally biased region" description="Low complexity" evidence="6">
    <location>
        <begin position="513"/>
        <end position="525"/>
    </location>
</feature>
<feature type="coiled-coil region" evidence="5">
    <location>
        <begin position="1060"/>
        <end position="1087"/>
    </location>
</feature>
<dbReference type="eggNOG" id="ENOG502SKJX">
    <property type="taxonomic scope" value="Eukaryota"/>
</dbReference>
<evidence type="ECO:0000256" key="2">
    <source>
        <dbReference type="ARBA" id="ARBA00022692"/>
    </source>
</evidence>
<dbReference type="STRING" id="574566.I0YLE6"/>
<feature type="region of interest" description="Disordered" evidence="6">
    <location>
        <begin position="1281"/>
        <end position="1314"/>
    </location>
</feature>
<sequence>MFLLSTVRATADIGTGLISCVVYGITVIQAEFAWPSRVLWTEGIVPFYYAGLVTALAEIFAGSFVLPSLARKDATSRKCLNSQMRIDSDGDDATDGIIENYWTYLDEVSKPEGSLKAAVTPSLASHRQAISNAKRLLGEAELEPPWIDNCSMDLGKWGKVVDSFRKLALRSAALESLLESQEQVVYASELRHLLGVDIVPIFALLFAQMAASCVSMSVALRDAADGKQKQAHMRLLLEPSYANLEFELASALHCIINGYWRRMQACTNIGTAGFRPEVQIRVVLYLGALCSGILETLAEAEKAAITAVATPPASRRRLLSLRTMTQRRKEEDEEERHLKSALSHKKAIDASLRRILTAVSVNPSRESQEVNGLERESGGVSSLYVGTSRRPLQVQWSNQPTPHSTNAAANSEQQELPAELGPDTAVIGEQPGAVGSAPAVQTPGQGGRGDKESRGAKGFPKAKSVEGFLNRLLLASRPSATSDSARRSAASAQQTPQPSEQTSVDGNACQLQASSPSDSSASAASECEANMQPGSVDGPGRNRALTDGAGLAGPDAEVVELLPGKMKPSKTFVQNWNQHTSFHRRKRVAEGEVSGDGGGDSPGSSAEPPESSSLDSKADQRQDSSREAGKQKSSPFATVKLQNGGGRAAGHSSKSQKVRTGWTAVQAQLKQDWSWLWPLLVLLSGFPVWKAAYVAYTQTVPQALRSKRDAQWWKKNRTLQFFLKFFLTASAMLVTILVASCESSGYHSWVPLYAMTTVAVVLSEKVDTTVSKGVLRMIGTVIGGTLGFLVMLDSRLATNPYALIAIICTVTVVVAPLTLTEYKYAIFLMLITFDSLILCQYSTEPGSKGSPLLYYARVVHIIAGVLIVLAVELIRPWYTSVASLETLGQAYKQGAELVGLYYDAYYTETKLAANPRALAEAEEGILVLEKDLLIKKVAQPLSDVQLSIQKETVLWKRGLLVMPKIVHHTLAGLQVMQDRLAAVELMLLQKPIVSGHYTGHAYKNFLLPLDKGFRKVCARHVPPAPLASSLACSNQKTSRAMELGSMVEEVLSEEAEPRHLSQLQTAIDNLQNSRVQLRKQYVKKQHEFVFAMRRATEPHLVNRTPDDALRYQSVMFALIRALDKCVLVARMVLEDEFIVAHITAGRWEHRRLWLGLPRDKPKHNKKRSWLAALCGRRGAAAAVADRDVEDKPKHERRRLWGKRKAAAAVTDRDVDLRKETSTHLNFRWLRRKQPARWADCLDDDNDDSGPSGWVLEEIVAIKSEDEAEAAKVAAKEPVEEKKVEQETVQDKTIGHKTLQDSRSAFNEAEKQAREEERMMEDVDALLEVVVGGNLWIEEEPTKPAKLPGDGCDGDCVSPAGVLSQPPSTDSSPPSSGDCSPPSLATPSPSQIPDLLTAAKAAVHAYREQHFDTSAADSGSSACLEEEQAPDEILPAELARKSRSKHASVGSAAMAGDSAVQEDMAASSSMQGVGPDACMQPKRKRNLLQKVLSLAIVPDVSDWGRVGFLCLYGTLGMLALATVRAAGKPGVGIIASVVYVIAIVNGHFVRPARAVWGHIVVPFFYVGWVSCLAQLVAGCLVLPSLARQDLRGTAANLIQAKVEPPWADNCAMRTERWGILVYALNKLAIRSAALEGLLEGPEQVMNEDELRELLGCDVVPLFKVLFAQMVASCKEMTEALHQSSRGRRGQAHMRLQLNPSYPVLEYELASALHCVINGYWQRMQRDPNFRPTVQVRVLLYLGALCSGILEALTDVERKAVAGLACPGKDSDFFSTIYHGLHPNKQGRRHDTALRRANTHKRKVQSSLDGMLNRTSVRSGEGGEALDADWAGDLYSDTQHRPLQQQSSTFLADQNTSTPGETGNAARQPRFAQNGSLVAQAEGSPIPPTAAPPADSAQQSAEKLPEAGEEGTPRRQPPDGVGRPEEASTSGYAAEASDDATPAASQRDRGLVRVAHLGEGTLLNDCPLLVRVTPTLFTIPASGQRSGKLRQRRQQHQEQQSSGEEQRPVQRLREISEEAASQGRMSAGNTAGQLRMVLAGEQYRSTSAVLADGGAGLVPSAAFMQQWNRHTTLHVRRLQAPQDESGDDSDEDSSDDSGDESSHHCSAGGGAPVDGDEHAAADMDAAEKGVCRPGVGKGFQLHGNGRGSKGRRVARRLRDDWGWLWPLLLQFFGYPVGEALVKAYGWAVLRYLGSRNWKSPQLLIDLRQTVMRRRHRRLQFFLKYFIANSGVICLVFVLDQLSVTFRTKWIPYYSGLTIAVVLSEKTDTTITKGVLRIIGSVVGGVFGYLVMLRSGLATEPVALAAIGCAATFLAAPATLTRYKYAAYLMLIAFHSLVLCQYMDVPGHHGSVRQFYARIANIAVGVVIVLLIDLTCPWYTSVAALETLGRAYREATQLIEDYYVAFHEETLMAAQGRSPCPEVQGVAVLEKNAIIDRVQQPLSEVQVSVQKESVIWKKGLLIIPDIVHQLLYAMQVLQDRLEAVELMLLQRPIVSGRFTGYAYCCFVQPLDTAFRDVCNRAKEVGKLVAAVLSESTHASHLHELQQAVANLQRARSLLRRQIINTEQEVVQSAEEGMDWTPDDALRFQSFWFAVSRALDKCVLVARLVLQDDWIAEHVRAGRWRHRQVWLGRPLSGRQERKLRRQAAQEERDLEKAT</sequence>
<feature type="region of interest" description="Disordered" evidence="6">
    <location>
        <begin position="321"/>
        <end position="343"/>
    </location>
</feature>
<feature type="transmembrane region" description="Helical" evidence="7">
    <location>
        <begin position="675"/>
        <end position="697"/>
    </location>
</feature>
<evidence type="ECO:0000313" key="9">
    <source>
        <dbReference type="EMBL" id="EIE19215.1"/>
    </source>
</evidence>
<feature type="compositionally biased region" description="Basic and acidic residues" evidence="6">
    <location>
        <begin position="327"/>
        <end position="338"/>
    </location>
</feature>
<evidence type="ECO:0000256" key="4">
    <source>
        <dbReference type="ARBA" id="ARBA00023136"/>
    </source>
</evidence>
<feature type="region of interest" description="Disordered" evidence="6">
    <location>
        <begin position="478"/>
        <end position="551"/>
    </location>
</feature>
<feature type="transmembrane region" description="Helical" evidence="7">
    <location>
        <begin position="2218"/>
        <end position="2236"/>
    </location>
</feature>
<keyword evidence="2 7" id="KW-0812">Transmembrane</keyword>
<feature type="transmembrane region" description="Helical" evidence="7">
    <location>
        <begin position="773"/>
        <end position="792"/>
    </location>
</feature>
<evidence type="ECO:0000256" key="5">
    <source>
        <dbReference type="SAM" id="Coils"/>
    </source>
</evidence>
<evidence type="ECO:0000256" key="6">
    <source>
        <dbReference type="SAM" id="MobiDB-lite"/>
    </source>
</evidence>
<feature type="transmembrane region" description="Helical" evidence="7">
    <location>
        <begin position="854"/>
        <end position="878"/>
    </location>
</feature>
<dbReference type="GeneID" id="17037176"/>
<feature type="region of interest" description="Disordered" evidence="6">
    <location>
        <begin position="2076"/>
        <end position="2115"/>
    </location>
</feature>
<evidence type="ECO:0000259" key="8">
    <source>
        <dbReference type="Pfam" id="PF13515"/>
    </source>
</evidence>
<feature type="compositionally biased region" description="Acidic residues" evidence="6">
    <location>
        <begin position="2082"/>
        <end position="2097"/>
    </location>
</feature>
<evidence type="ECO:0000256" key="3">
    <source>
        <dbReference type="ARBA" id="ARBA00022989"/>
    </source>
</evidence>
<feature type="compositionally biased region" description="Polar residues" evidence="6">
    <location>
        <begin position="1803"/>
        <end position="1816"/>
    </location>
</feature>
<feature type="transmembrane region" description="Helical" evidence="7">
    <location>
        <begin position="1554"/>
        <end position="1581"/>
    </location>
</feature>
<feature type="coiled-coil region" evidence="5">
    <location>
        <begin position="2538"/>
        <end position="2565"/>
    </location>
</feature>
<feature type="compositionally biased region" description="Basic and acidic residues" evidence="6">
    <location>
        <begin position="616"/>
        <end position="630"/>
    </location>
</feature>
<comment type="subcellular location">
    <subcellularLocation>
        <location evidence="1">Membrane</location>
        <topology evidence="1">Multi-pass membrane protein</topology>
    </subcellularLocation>
</comment>
<dbReference type="KEGG" id="csl:COCSUDRAFT_59699"/>
<feature type="compositionally biased region" description="Basic and acidic residues" evidence="6">
    <location>
        <begin position="1281"/>
        <end position="1299"/>
    </location>
</feature>
<feature type="transmembrane region" description="Helical" evidence="7">
    <location>
        <begin position="2299"/>
        <end position="2316"/>
    </location>
</feature>
<feature type="transmembrane region" description="Helical" evidence="7">
    <location>
        <begin position="799"/>
        <end position="818"/>
    </location>
</feature>
<keyword evidence="10" id="KW-1185">Reference proteome</keyword>
<reference evidence="9 10" key="1">
    <citation type="journal article" date="2012" name="Genome Biol.">
        <title>The genome of the polar eukaryotic microalga coccomyxa subellipsoidea reveals traits of cold adaptation.</title>
        <authorList>
            <person name="Blanc G."/>
            <person name="Agarkova I."/>
            <person name="Grimwood J."/>
            <person name="Kuo A."/>
            <person name="Brueggeman A."/>
            <person name="Dunigan D."/>
            <person name="Gurnon J."/>
            <person name="Ladunga I."/>
            <person name="Lindquist E."/>
            <person name="Lucas S."/>
            <person name="Pangilinan J."/>
            <person name="Proschold T."/>
            <person name="Salamov A."/>
            <person name="Schmutz J."/>
            <person name="Weeks D."/>
            <person name="Yamada T."/>
            <person name="Claverie J.M."/>
            <person name="Grigoriev I."/>
            <person name="Van Etten J."/>
            <person name="Lomsadze A."/>
            <person name="Borodovsky M."/>
        </authorList>
    </citation>
    <scope>NUCLEOTIDE SEQUENCE [LARGE SCALE GENOMIC DNA]</scope>
    <source>
        <strain evidence="9 10">C-169</strain>
    </source>
</reference>
<feature type="region of interest" description="Disordered" evidence="6">
    <location>
        <begin position="395"/>
        <end position="462"/>
    </location>
</feature>
<feature type="region of interest" description="Disordered" evidence="6">
    <location>
        <begin position="581"/>
        <end position="657"/>
    </location>
</feature>
<evidence type="ECO:0000256" key="1">
    <source>
        <dbReference type="ARBA" id="ARBA00004141"/>
    </source>
</evidence>
<dbReference type="Pfam" id="PF13515">
    <property type="entry name" value="FUSC_2"/>
    <property type="match status" value="2"/>
</dbReference>
<protein>
    <recommendedName>
        <fullName evidence="8">Integral membrane bound transporter domain-containing protein</fullName>
    </recommendedName>
</protein>
<dbReference type="Proteomes" id="UP000007264">
    <property type="component" value="Unassembled WGS sequence"/>
</dbReference>
<evidence type="ECO:0000313" key="10">
    <source>
        <dbReference type="Proteomes" id="UP000007264"/>
    </source>
</evidence>
<accession>I0YLE6</accession>
<feature type="region of interest" description="Disordered" evidence="6">
    <location>
        <begin position="1978"/>
        <end position="2009"/>
    </location>
</feature>
<proteinExistence type="predicted"/>
<feature type="transmembrane region" description="Helical" evidence="7">
    <location>
        <begin position="46"/>
        <end position="70"/>
    </location>
</feature>
<feature type="region of interest" description="Disordered" evidence="6">
    <location>
        <begin position="1340"/>
        <end position="1390"/>
    </location>
</feature>
<dbReference type="GO" id="GO:0016020">
    <property type="term" value="C:membrane"/>
    <property type="evidence" value="ECO:0007669"/>
    <property type="project" value="UniProtKB-SubCell"/>
</dbReference>
<organism evidence="9 10">
    <name type="scientific">Coccomyxa subellipsoidea (strain C-169)</name>
    <name type="common">Green microalga</name>
    <dbReference type="NCBI Taxonomy" id="574566"/>
    <lineage>
        <taxon>Eukaryota</taxon>
        <taxon>Viridiplantae</taxon>
        <taxon>Chlorophyta</taxon>
        <taxon>core chlorophytes</taxon>
        <taxon>Trebouxiophyceae</taxon>
        <taxon>Trebouxiophyceae incertae sedis</taxon>
        <taxon>Coccomyxaceae</taxon>
        <taxon>Coccomyxa</taxon>
        <taxon>Coccomyxa subellipsoidea</taxon>
    </lineage>
</organism>
<name>I0YLE6_COCSC</name>
<feature type="compositionally biased region" description="Low complexity" evidence="6">
    <location>
        <begin position="1890"/>
        <end position="1899"/>
    </location>
</feature>
<feature type="transmembrane region" description="Helical" evidence="7">
    <location>
        <begin position="1529"/>
        <end position="1548"/>
    </location>
</feature>
<evidence type="ECO:0000256" key="7">
    <source>
        <dbReference type="SAM" id="Phobius"/>
    </source>
</evidence>